<dbReference type="InterPro" id="IPR050553">
    <property type="entry name" value="Thioredoxin_ResA/DsbE_sf"/>
</dbReference>
<dbReference type="Gene3D" id="3.40.30.10">
    <property type="entry name" value="Glutaredoxin"/>
    <property type="match status" value="1"/>
</dbReference>
<evidence type="ECO:0000259" key="2">
    <source>
        <dbReference type="PROSITE" id="PS51352"/>
    </source>
</evidence>
<dbReference type="EMBL" id="JANIGO010000001">
    <property type="protein sequence ID" value="MCQ8895769.1"/>
    <property type="molecule type" value="Genomic_DNA"/>
</dbReference>
<dbReference type="InterPro" id="IPR000866">
    <property type="entry name" value="AhpC/TSA"/>
</dbReference>
<dbReference type="PROSITE" id="PS51352">
    <property type="entry name" value="THIOREDOXIN_2"/>
    <property type="match status" value="1"/>
</dbReference>
<dbReference type="Pfam" id="PF00578">
    <property type="entry name" value="AhpC-TSA"/>
    <property type="match status" value="1"/>
</dbReference>
<protein>
    <submittedName>
        <fullName evidence="3">TlpA family protein disulfide reductase</fullName>
    </submittedName>
</protein>
<evidence type="ECO:0000313" key="3">
    <source>
        <dbReference type="EMBL" id="MCQ8895769.1"/>
    </source>
</evidence>
<name>A0ABT1WEF3_9BURK</name>
<accession>A0ABT1WEF3</accession>
<gene>
    <name evidence="3" type="ORF">NQT62_04845</name>
</gene>
<dbReference type="Proteomes" id="UP001204142">
    <property type="component" value="Unassembled WGS sequence"/>
</dbReference>
<dbReference type="InterPro" id="IPR013766">
    <property type="entry name" value="Thioredoxin_domain"/>
</dbReference>
<dbReference type="CDD" id="cd02966">
    <property type="entry name" value="TlpA_like_family"/>
    <property type="match status" value="1"/>
</dbReference>
<reference evidence="3 4" key="1">
    <citation type="submission" date="2022-07" db="EMBL/GenBank/DDBJ databases">
        <authorList>
            <person name="Xamxidin M."/>
            <person name="Wu M."/>
        </authorList>
    </citation>
    <scope>NUCLEOTIDE SEQUENCE [LARGE SCALE GENOMIC DNA]</scope>
    <source>
        <strain evidence="3 4">NBRC 111650</strain>
    </source>
</reference>
<comment type="caution">
    <text evidence="3">The sequence shown here is derived from an EMBL/GenBank/DDBJ whole genome shotgun (WGS) entry which is preliminary data.</text>
</comment>
<dbReference type="PANTHER" id="PTHR42852">
    <property type="entry name" value="THIOL:DISULFIDE INTERCHANGE PROTEIN DSBE"/>
    <property type="match status" value="1"/>
</dbReference>
<dbReference type="PANTHER" id="PTHR42852:SF18">
    <property type="entry name" value="CHROMOSOME UNDETERMINED SCAFFOLD_47, WHOLE GENOME SHOTGUN SEQUENCE"/>
    <property type="match status" value="1"/>
</dbReference>
<feature type="signal peptide" evidence="1">
    <location>
        <begin position="1"/>
        <end position="23"/>
    </location>
</feature>
<feature type="domain" description="Thioredoxin" evidence="2">
    <location>
        <begin position="24"/>
        <end position="164"/>
    </location>
</feature>
<dbReference type="SUPFAM" id="SSF52833">
    <property type="entry name" value="Thioredoxin-like"/>
    <property type="match status" value="1"/>
</dbReference>
<feature type="chain" id="PRO_5045919431" evidence="1">
    <location>
        <begin position="24"/>
        <end position="167"/>
    </location>
</feature>
<dbReference type="RefSeq" id="WP_256763477.1">
    <property type="nucleotide sequence ID" value="NZ_JANIGO010000001.1"/>
</dbReference>
<dbReference type="InterPro" id="IPR036249">
    <property type="entry name" value="Thioredoxin-like_sf"/>
</dbReference>
<evidence type="ECO:0000313" key="4">
    <source>
        <dbReference type="Proteomes" id="UP001204142"/>
    </source>
</evidence>
<sequence length="167" mass="18583">MNQSMLMRTGRAMFMALSVVVLGACFSKQAPQMIFKTITGQTIAPADYQGQVMLVNFWATSCTTCVKEMPGIVDTYNTFKDQGFRTVAVAMSYDRPDYVLNFAETRKLPFDVALDLDGSIAKAYDDVKITPTSYLINRKGEIIKTYVGEPEFQALHGLIQQALAEKP</sequence>
<keyword evidence="4" id="KW-1185">Reference proteome</keyword>
<organism evidence="3 4">
    <name type="scientific">Limnobacter humi</name>
    <dbReference type="NCBI Taxonomy" id="1778671"/>
    <lineage>
        <taxon>Bacteria</taxon>
        <taxon>Pseudomonadati</taxon>
        <taxon>Pseudomonadota</taxon>
        <taxon>Betaproteobacteria</taxon>
        <taxon>Burkholderiales</taxon>
        <taxon>Burkholderiaceae</taxon>
        <taxon>Limnobacter</taxon>
    </lineage>
</organism>
<evidence type="ECO:0000256" key="1">
    <source>
        <dbReference type="SAM" id="SignalP"/>
    </source>
</evidence>
<proteinExistence type="predicted"/>
<keyword evidence="1" id="KW-0732">Signal</keyword>